<feature type="region of interest" description="Disordered" evidence="3">
    <location>
        <begin position="120"/>
        <end position="156"/>
    </location>
</feature>
<accession>A0ABQ6MEK6</accession>
<feature type="non-terminal residue" evidence="5">
    <location>
        <position position="1"/>
    </location>
</feature>
<evidence type="ECO:0000259" key="4">
    <source>
        <dbReference type="PROSITE" id="PS50102"/>
    </source>
</evidence>
<dbReference type="Proteomes" id="UP001165060">
    <property type="component" value="Unassembled WGS sequence"/>
</dbReference>
<organism evidence="5 6">
    <name type="scientific">Tetraparma gracilis</name>
    <dbReference type="NCBI Taxonomy" id="2962635"/>
    <lineage>
        <taxon>Eukaryota</taxon>
        <taxon>Sar</taxon>
        <taxon>Stramenopiles</taxon>
        <taxon>Ochrophyta</taxon>
        <taxon>Bolidophyceae</taxon>
        <taxon>Parmales</taxon>
        <taxon>Triparmaceae</taxon>
        <taxon>Tetraparma</taxon>
    </lineage>
</organism>
<dbReference type="Pfam" id="PF00076">
    <property type="entry name" value="RRM_1"/>
    <property type="match status" value="1"/>
</dbReference>
<name>A0ABQ6MEK6_9STRA</name>
<evidence type="ECO:0000313" key="6">
    <source>
        <dbReference type="Proteomes" id="UP001165060"/>
    </source>
</evidence>
<reference evidence="5 6" key="1">
    <citation type="journal article" date="2023" name="Commun. Biol.">
        <title>Genome analysis of Parmales, the sister group of diatoms, reveals the evolutionary specialization of diatoms from phago-mixotrophs to photoautotrophs.</title>
        <authorList>
            <person name="Ban H."/>
            <person name="Sato S."/>
            <person name="Yoshikawa S."/>
            <person name="Yamada K."/>
            <person name="Nakamura Y."/>
            <person name="Ichinomiya M."/>
            <person name="Sato N."/>
            <person name="Blanc-Mathieu R."/>
            <person name="Endo H."/>
            <person name="Kuwata A."/>
            <person name="Ogata H."/>
        </authorList>
    </citation>
    <scope>NUCLEOTIDE SEQUENCE [LARGE SCALE GENOMIC DNA]</scope>
</reference>
<protein>
    <recommendedName>
        <fullName evidence="4">RRM domain-containing protein</fullName>
    </recommendedName>
</protein>
<feature type="domain" description="RRM" evidence="4">
    <location>
        <begin position="47"/>
        <end position="122"/>
    </location>
</feature>
<feature type="region of interest" description="Disordered" evidence="3">
    <location>
        <begin position="226"/>
        <end position="250"/>
    </location>
</feature>
<evidence type="ECO:0000256" key="1">
    <source>
        <dbReference type="ARBA" id="ARBA00022884"/>
    </source>
</evidence>
<keyword evidence="1 2" id="KW-0694">RNA-binding</keyword>
<dbReference type="SMART" id="SM00360">
    <property type="entry name" value="RRM"/>
    <property type="match status" value="1"/>
</dbReference>
<feature type="region of interest" description="Disordered" evidence="3">
    <location>
        <begin position="181"/>
        <end position="203"/>
    </location>
</feature>
<dbReference type="InterPro" id="IPR000504">
    <property type="entry name" value="RRM_dom"/>
</dbReference>
<dbReference type="SUPFAM" id="SSF54928">
    <property type="entry name" value="RNA-binding domain, RBD"/>
    <property type="match status" value="1"/>
</dbReference>
<feature type="compositionally biased region" description="Pro residues" evidence="3">
    <location>
        <begin position="147"/>
        <end position="156"/>
    </location>
</feature>
<dbReference type="Gene3D" id="3.30.70.330">
    <property type="match status" value="1"/>
</dbReference>
<dbReference type="InterPro" id="IPR012677">
    <property type="entry name" value="Nucleotide-bd_a/b_plait_sf"/>
</dbReference>
<feature type="compositionally biased region" description="Low complexity" evidence="3">
    <location>
        <begin position="186"/>
        <end position="203"/>
    </location>
</feature>
<comment type="caution">
    <text evidence="5">The sequence shown here is derived from an EMBL/GenBank/DDBJ whole genome shotgun (WGS) entry which is preliminary data.</text>
</comment>
<dbReference type="PANTHER" id="PTHR11176:SF57">
    <property type="entry name" value="PROTEIN BOULE"/>
    <property type="match status" value="1"/>
</dbReference>
<gene>
    <name evidence="5" type="ORF">TeGR_g9386</name>
</gene>
<feature type="compositionally biased region" description="Basic and acidic residues" evidence="3">
    <location>
        <begin position="120"/>
        <end position="145"/>
    </location>
</feature>
<evidence type="ECO:0000313" key="5">
    <source>
        <dbReference type="EMBL" id="GMI24638.1"/>
    </source>
</evidence>
<proteinExistence type="predicted"/>
<keyword evidence="6" id="KW-1185">Reference proteome</keyword>
<dbReference type="PANTHER" id="PTHR11176">
    <property type="entry name" value="BOULE-RELATED"/>
    <property type="match status" value="1"/>
</dbReference>
<evidence type="ECO:0000256" key="2">
    <source>
        <dbReference type="PROSITE-ProRule" id="PRU00176"/>
    </source>
</evidence>
<dbReference type="PROSITE" id="PS50102">
    <property type="entry name" value="RRM"/>
    <property type="match status" value="1"/>
</dbReference>
<evidence type="ECO:0000256" key="3">
    <source>
        <dbReference type="SAM" id="MobiDB-lite"/>
    </source>
</evidence>
<dbReference type="InterPro" id="IPR035979">
    <property type="entry name" value="RBD_domain_sf"/>
</dbReference>
<dbReference type="EMBL" id="BRYB01004034">
    <property type="protein sequence ID" value="GMI24638.1"/>
    <property type="molecule type" value="Genomic_DNA"/>
</dbReference>
<sequence length="250" mass="27711">AHMIGHEQITCERARKINPALLGHGFGDVEGSIQPDRGGDTADGPTTKLFVGGLAHTADSVDLRTYFSKYGSVVDACVMFKQRRARGFGFVKFLTREEADAAFEAQPHTIKNKVVELKYSTPKEPDPPEHEAPGPEHPYGRHDPYHSYPPPHSYHHGPPPSAYAHEYYGAYEGYPPPRGRPEYDYYGRPPYRGAPAGRGRGYYPPVPYPPPPAAYPRGVYGSADAYYPPPAHPSYGGAQHRGPRPSPYYY</sequence>